<organism evidence="2 3">
    <name type="scientific">Hymenobacter artigasi</name>
    <dbReference type="NCBI Taxonomy" id="2719616"/>
    <lineage>
        <taxon>Bacteria</taxon>
        <taxon>Pseudomonadati</taxon>
        <taxon>Bacteroidota</taxon>
        <taxon>Cytophagia</taxon>
        <taxon>Cytophagales</taxon>
        <taxon>Hymenobacteraceae</taxon>
        <taxon>Hymenobacter</taxon>
    </lineage>
</organism>
<dbReference type="Pfam" id="PF18736">
    <property type="entry name" value="pEK499_p136"/>
    <property type="match status" value="1"/>
</dbReference>
<feature type="domain" description="pEK499-p136 HEPN" evidence="1">
    <location>
        <begin position="1"/>
        <end position="180"/>
    </location>
</feature>
<dbReference type="EMBL" id="JAAVTK010000019">
    <property type="protein sequence ID" value="NKI91598.1"/>
    <property type="molecule type" value="Genomic_DNA"/>
</dbReference>
<protein>
    <recommendedName>
        <fullName evidence="1">pEK499-p136 HEPN domain-containing protein</fullName>
    </recommendedName>
</protein>
<evidence type="ECO:0000313" key="3">
    <source>
        <dbReference type="Proteomes" id="UP000717634"/>
    </source>
</evidence>
<proteinExistence type="predicted"/>
<dbReference type="RefSeq" id="WP_168675160.1">
    <property type="nucleotide sequence ID" value="NZ_JAAVTK010000019.1"/>
</dbReference>
<evidence type="ECO:0000313" key="2">
    <source>
        <dbReference type="EMBL" id="NKI91598.1"/>
    </source>
</evidence>
<dbReference type="Proteomes" id="UP000717634">
    <property type="component" value="Unassembled WGS sequence"/>
</dbReference>
<dbReference type="InterPro" id="IPR041318">
    <property type="entry name" value="pEK499_p136"/>
</dbReference>
<keyword evidence="3" id="KW-1185">Reference proteome</keyword>
<name>A0ABX1HQX1_9BACT</name>
<accession>A0ABX1HQX1</accession>
<sequence length="184" mass="20913">MSESINYPIDIVKRTQYLLKESRVFADDYEVTFLVNCLLGLLVAANEFDNRNGKKLRDKNLSTSLLNDIPETLRFISINSITKRISVENDNVSWQILDKNALSTDAKKSDYNLGWFLGKLRNGIAHQHIEAINTEGKWTGIKLWNESERGGTDFVIVFSILSLKKLTLSVADIYLTTYQSTSSE</sequence>
<comment type="caution">
    <text evidence="2">The sequence shown here is derived from an EMBL/GenBank/DDBJ whole genome shotgun (WGS) entry which is preliminary data.</text>
</comment>
<reference evidence="2 3" key="1">
    <citation type="submission" date="2020-03" db="EMBL/GenBank/DDBJ databases">
        <title>Genomic Encyclopedia of Type Strains, Phase IV (KMG-V): Genome sequencing to study the core and pangenomes of soil and plant-associated prokaryotes.</title>
        <authorList>
            <person name="Whitman W."/>
        </authorList>
    </citation>
    <scope>NUCLEOTIDE SEQUENCE [LARGE SCALE GENOMIC DNA]</scope>
    <source>
        <strain evidence="2 3">1B</strain>
    </source>
</reference>
<gene>
    <name evidence="2" type="ORF">HBN54_004218</name>
</gene>
<evidence type="ECO:0000259" key="1">
    <source>
        <dbReference type="Pfam" id="PF18736"/>
    </source>
</evidence>